<sequence>MARSARGGAAMVVAAAAGFGAALIMVIFLASSQTVRRGGGRAVMLSVPSAWQRQMRSGSAARHRQAMAAASAFGRGMRVRAKGASRAAWKAALGMQLAAATEAMAADSATGNATNYTECSSWRGCTSDRERYAVNGTTEMLPHQVQFECGGGESAEICYDTAMACIKSSEALTSNMYQVSPFRATELRTISTCKCFVSNGCTPSCNVALYQRWSSNTGINCPANPPVFHPETGVYQYGDPKAVYVAPNDYSFDYYPEYPNPSGHTYNAMWARDVYESQPGIPPYQMPLYGSYGPGDLSWSSLAGEENPYQ</sequence>
<dbReference type="AlphaFoldDB" id="A0A7S4L2I1"/>
<accession>A0A7S4L2I1</accession>
<gene>
    <name evidence="1" type="ORF">GTHE00462_LOCUS22486</name>
</gene>
<organism evidence="1">
    <name type="scientific">Guillardia theta</name>
    <name type="common">Cryptophyte</name>
    <name type="synonym">Cryptomonas phi</name>
    <dbReference type="NCBI Taxonomy" id="55529"/>
    <lineage>
        <taxon>Eukaryota</taxon>
        <taxon>Cryptophyceae</taxon>
        <taxon>Pyrenomonadales</taxon>
        <taxon>Geminigeraceae</taxon>
        <taxon>Guillardia</taxon>
    </lineage>
</organism>
<dbReference type="EMBL" id="HBKN01028996">
    <property type="protein sequence ID" value="CAE2312967.1"/>
    <property type="molecule type" value="Transcribed_RNA"/>
</dbReference>
<proteinExistence type="predicted"/>
<protein>
    <submittedName>
        <fullName evidence="1">Uncharacterized protein</fullName>
    </submittedName>
</protein>
<reference evidence="1" key="1">
    <citation type="submission" date="2021-01" db="EMBL/GenBank/DDBJ databases">
        <authorList>
            <person name="Corre E."/>
            <person name="Pelletier E."/>
            <person name="Niang G."/>
            <person name="Scheremetjew M."/>
            <person name="Finn R."/>
            <person name="Kale V."/>
            <person name="Holt S."/>
            <person name="Cochrane G."/>
            <person name="Meng A."/>
            <person name="Brown T."/>
            <person name="Cohen L."/>
        </authorList>
    </citation>
    <scope>NUCLEOTIDE SEQUENCE</scope>
    <source>
        <strain evidence="1">CCMP 2712</strain>
    </source>
</reference>
<evidence type="ECO:0000313" key="1">
    <source>
        <dbReference type="EMBL" id="CAE2312967.1"/>
    </source>
</evidence>
<name>A0A7S4L2I1_GUITH</name>